<proteinExistence type="predicted"/>
<dbReference type="GO" id="GO:0008236">
    <property type="term" value="F:serine-type peptidase activity"/>
    <property type="evidence" value="ECO:0007669"/>
    <property type="project" value="InterPro"/>
</dbReference>
<dbReference type="InterPro" id="IPR037730">
    <property type="entry name" value="IMP2"/>
</dbReference>
<dbReference type="OrthoDB" id="9996127at2759"/>
<evidence type="ECO:0000313" key="8">
    <source>
        <dbReference type="Proteomes" id="UP000054359"/>
    </source>
</evidence>
<dbReference type="AlphaFoldDB" id="A0A087ULP5"/>
<dbReference type="GO" id="GO:0042720">
    <property type="term" value="C:mitochondrial inner membrane peptidase complex"/>
    <property type="evidence" value="ECO:0007669"/>
    <property type="project" value="InterPro"/>
</dbReference>
<evidence type="ECO:0000313" key="7">
    <source>
        <dbReference type="EMBL" id="KFM78284.1"/>
    </source>
</evidence>
<feature type="non-terminal residue" evidence="7">
    <location>
        <position position="59"/>
    </location>
</feature>
<evidence type="ECO:0000256" key="1">
    <source>
        <dbReference type="ARBA" id="ARBA00004167"/>
    </source>
</evidence>
<dbReference type="Proteomes" id="UP000054359">
    <property type="component" value="Unassembled WGS sequence"/>
</dbReference>
<keyword evidence="5" id="KW-1133">Transmembrane helix</keyword>
<keyword evidence="3" id="KW-0812">Transmembrane</keyword>
<dbReference type="EMBL" id="KK120439">
    <property type="protein sequence ID" value="KFM78284.1"/>
    <property type="molecule type" value="Genomic_DNA"/>
</dbReference>
<dbReference type="PANTHER" id="PTHR46041">
    <property type="entry name" value="MITOCHONDRIAL INNER MEMBRANE PROTEASE SUBUNIT 2"/>
    <property type="match status" value="1"/>
</dbReference>
<dbReference type="InterPro" id="IPR036286">
    <property type="entry name" value="LexA/Signal_pep-like_sf"/>
</dbReference>
<evidence type="ECO:0000256" key="4">
    <source>
        <dbReference type="ARBA" id="ARBA00022801"/>
    </source>
</evidence>
<comment type="subcellular location">
    <subcellularLocation>
        <location evidence="1">Membrane</location>
        <topology evidence="1">Single-pass membrane protein</topology>
    </subcellularLocation>
</comment>
<name>A0A087ULP5_STEMI</name>
<accession>A0A087ULP5</accession>
<gene>
    <name evidence="7" type="ORF">X975_00877</name>
</gene>
<evidence type="ECO:0000256" key="3">
    <source>
        <dbReference type="ARBA" id="ARBA00022692"/>
    </source>
</evidence>
<organism evidence="7 8">
    <name type="scientific">Stegodyphus mimosarum</name>
    <name type="common">African social velvet spider</name>
    <dbReference type="NCBI Taxonomy" id="407821"/>
    <lineage>
        <taxon>Eukaryota</taxon>
        <taxon>Metazoa</taxon>
        <taxon>Ecdysozoa</taxon>
        <taxon>Arthropoda</taxon>
        <taxon>Chelicerata</taxon>
        <taxon>Arachnida</taxon>
        <taxon>Araneae</taxon>
        <taxon>Araneomorphae</taxon>
        <taxon>Entelegynae</taxon>
        <taxon>Eresoidea</taxon>
        <taxon>Eresidae</taxon>
        <taxon>Stegodyphus</taxon>
    </lineage>
</organism>
<dbReference type="GO" id="GO:0004175">
    <property type="term" value="F:endopeptidase activity"/>
    <property type="evidence" value="ECO:0007669"/>
    <property type="project" value="TreeGrafter"/>
</dbReference>
<protein>
    <submittedName>
        <fullName evidence="7">Mitochondrial inner membrane protease subunit 2</fullName>
    </submittedName>
</protein>
<sequence length="59" mass="6739">MDSNFFGPVSVGLIIAKASHIVWPPSRWQKLEPRLPTDRRPIAWPKLPADVAWESENDD</sequence>
<dbReference type="SUPFAM" id="SSF51306">
    <property type="entry name" value="LexA/Signal peptidase"/>
    <property type="match status" value="1"/>
</dbReference>
<dbReference type="GO" id="GO:0006627">
    <property type="term" value="P:protein processing involved in protein targeting to mitochondrion"/>
    <property type="evidence" value="ECO:0007669"/>
    <property type="project" value="InterPro"/>
</dbReference>
<evidence type="ECO:0000256" key="5">
    <source>
        <dbReference type="ARBA" id="ARBA00022989"/>
    </source>
</evidence>
<evidence type="ECO:0000256" key="6">
    <source>
        <dbReference type="ARBA" id="ARBA00023136"/>
    </source>
</evidence>
<keyword evidence="6" id="KW-0472">Membrane</keyword>
<dbReference type="GO" id="GO:0006465">
    <property type="term" value="P:signal peptide processing"/>
    <property type="evidence" value="ECO:0007669"/>
    <property type="project" value="InterPro"/>
</dbReference>
<keyword evidence="4" id="KW-0378">Hydrolase</keyword>
<dbReference type="STRING" id="407821.A0A087ULP5"/>
<evidence type="ECO:0000256" key="2">
    <source>
        <dbReference type="ARBA" id="ARBA00022670"/>
    </source>
</evidence>
<keyword evidence="8" id="KW-1185">Reference proteome</keyword>
<keyword evidence="2 7" id="KW-0645">Protease</keyword>
<dbReference type="PANTHER" id="PTHR46041:SF2">
    <property type="entry name" value="MITOCHONDRIAL INNER MEMBRANE PROTEASE SUBUNIT 2"/>
    <property type="match status" value="1"/>
</dbReference>
<reference evidence="7 8" key="1">
    <citation type="submission" date="2013-11" db="EMBL/GenBank/DDBJ databases">
        <title>Genome sequencing of Stegodyphus mimosarum.</title>
        <authorList>
            <person name="Bechsgaard J."/>
        </authorList>
    </citation>
    <scope>NUCLEOTIDE SEQUENCE [LARGE SCALE GENOMIC DNA]</scope>
</reference>